<accession>N0AYQ3</accession>
<dbReference type="InterPro" id="IPR018912">
    <property type="entry name" value="DUF2478"/>
</dbReference>
<dbReference type="Pfam" id="PF10649">
    <property type="entry name" value="DUF2478"/>
    <property type="match status" value="1"/>
</dbReference>
<name>N0AYQ3_9HYPH</name>
<dbReference type="AlphaFoldDB" id="N0AYQ3"/>
<evidence type="ECO:0000313" key="1">
    <source>
        <dbReference type="EMBL" id="AGK56269.1"/>
    </source>
</evidence>
<dbReference type="HOGENOM" id="CLU_106681_1_0_5"/>
<evidence type="ECO:0000313" key="2">
    <source>
        <dbReference type="Proteomes" id="UP000005952"/>
    </source>
</evidence>
<dbReference type="STRING" id="670307.HYPDE_22913"/>
<dbReference type="eggNOG" id="COG1618">
    <property type="taxonomic scope" value="Bacteria"/>
</dbReference>
<dbReference type="RefSeq" id="WP_015596307.1">
    <property type="nucleotide sequence ID" value="NC_021172.1"/>
</dbReference>
<keyword evidence="2" id="KW-1185">Reference proteome</keyword>
<dbReference type="EMBL" id="CP005587">
    <property type="protein sequence ID" value="AGK56269.1"/>
    <property type="molecule type" value="Genomic_DNA"/>
</dbReference>
<dbReference type="Proteomes" id="UP000005952">
    <property type="component" value="Chromosome"/>
</dbReference>
<dbReference type="OrthoDB" id="5918880at2"/>
<proteinExistence type="predicted"/>
<reference evidence="1 2" key="1">
    <citation type="journal article" date="2013" name="Genome Announc.">
        <title>Genome sequences for three denitrifying bacterial strains isolated from a uranium- and nitrate-contaminated subsurface environment.</title>
        <authorList>
            <person name="Venkatramanan R."/>
            <person name="Prakash O."/>
            <person name="Woyke T."/>
            <person name="Chain P."/>
            <person name="Goodwin L.A."/>
            <person name="Watson D."/>
            <person name="Brooks S."/>
            <person name="Kostka J.E."/>
            <person name="Green S.J."/>
        </authorList>
    </citation>
    <scope>NUCLEOTIDE SEQUENCE [LARGE SCALE GENOMIC DNA]</scope>
    <source>
        <strain evidence="1 2">1NES1</strain>
    </source>
</reference>
<sequence length="178" mass="18956">MKHPASSIATVVGADDPTIQALFAATAAKWRADGLNVVGLVAETHGLENRVCRAGYLRDVASGKIFSIYVETPRAETSCHLDADGVDAACGEILEQISASDLVVFSKFGKLEADRGGLARAFDAAITAGKPILTTVSDRHRDAWRGFAADAVYLSPDEAALEQWREAIKKERDAALQG</sequence>
<organism evidence="1 2">
    <name type="scientific">Hyphomicrobium denitrificans 1NES1</name>
    <dbReference type="NCBI Taxonomy" id="670307"/>
    <lineage>
        <taxon>Bacteria</taxon>
        <taxon>Pseudomonadati</taxon>
        <taxon>Pseudomonadota</taxon>
        <taxon>Alphaproteobacteria</taxon>
        <taxon>Hyphomicrobiales</taxon>
        <taxon>Hyphomicrobiaceae</taxon>
        <taxon>Hyphomicrobium</taxon>
    </lineage>
</organism>
<protein>
    <recommendedName>
        <fullName evidence="3">Molybdenum ABC transporter ATP-binding protein</fullName>
    </recommendedName>
</protein>
<gene>
    <name evidence="1" type="ORF">HYPDE_22913</name>
</gene>
<dbReference type="KEGG" id="hdt:HYPDE_22913"/>
<evidence type="ECO:0008006" key="3">
    <source>
        <dbReference type="Google" id="ProtNLM"/>
    </source>
</evidence>